<dbReference type="PANTHER" id="PTHR32385">
    <property type="entry name" value="MANNOSYL PHOSPHORYLINOSITOL CERAMIDE SYNTHASE"/>
    <property type="match status" value="1"/>
</dbReference>
<evidence type="ECO:0000256" key="1">
    <source>
        <dbReference type="ARBA" id="ARBA00022679"/>
    </source>
</evidence>
<dbReference type="EMBL" id="FUWG01000011">
    <property type="protein sequence ID" value="SJZ54662.1"/>
    <property type="molecule type" value="Genomic_DNA"/>
</dbReference>
<dbReference type="GO" id="GO:0016020">
    <property type="term" value="C:membrane"/>
    <property type="evidence" value="ECO:0007669"/>
    <property type="project" value="GOC"/>
</dbReference>
<sequence length="253" mass="29593">MIPKIIHLCWLSGDEYPPLIKKCVESICSKLPDYEIKIWTKENFDIDSVLWVKQAFEAKKYAFAADYIRFWSLYNYGGIYLDSDVEVLKSFDDFLGCRSFTGFEYLNIPEAAVVGAEKGTEWIKNCLDWYNGKSFLTSAGEMKRDVVPRLVKLVLEKKYGRKIEDNGKIQHLDGLKLYPYSYFSPKNYFTGKIRIKPETVCVHRFASAWRPNEKRKWTLVVHNIVIHLLGKKLHDRLFRLVKPISKTFNGEEI</sequence>
<dbReference type="STRING" id="261392.SAMN02745149_01621"/>
<dbReference type="GO" id="GO:0051999">
    <property type="term" value="P:mannosyl-inositol phosphorylceramide biosynthetic process"/>
    <property type="evidence" value="ECO:0007669"/>
    <property type="project" value="TreeGrafter"/>
</dbReference>
<dbReference type="AlphaFoldDB" id="A0A1T4LIT5"/>
<protein>
    <submittedName>
        <fullName evidence="2">Capsular polysaccharide synthesis protein</fullName>
    </submittedName>
</protein>
<gene>
    <name evidence="2" type="ORF">SAMN02745149_01621</name>
</gene>
<dbReference type="RefSeq" id="WP_078933521.1">
    <property type="nucleotide sequence ID" value="NZ_FUWG01000011.1"/>
</dbReference>
<dbReference type="InterPro" id="IPR051706">
    <property type="entry name" value="Glycosyltransferase_domain"/>
</dbReference>
<keyword evidence="1" id="KW-0808">Transferase</keyword>
<accession>A0A1T4LIT5</accession>
<dbReference type="Pfam" id="PF04488">
    <property type="entry name" value="Gly_transf_sug"/>
    <property type="match status" value="1"/>
</dbReference>
<dbReference type="Gene3D" id="3.90.550.20">
    <property type="match status" value="1"/>
</dbReference>
<dbReference type="PANTHER" id="PTHR32385:SF15">
    <property type="entry name" value="INOSITOL PHOSPHOCERAMIDE MANNOSYLTRANSFERASE 1"/>
    <property type="match status" value="1"/>
</dbReference>
<dbReference type="InterPro" id="IPR029044">
    <property type="entry name" value="Nucleotide-diphossugar_trans"/>
</dbReference>
<reference evidence="2 3" key="1">
    <citation type="submission" date="2017-02" db="EMBL/GenBank/DDBJ databases">
        <authorList>
            <person name="Peterson S.W."/>
        </authorList>
    </citation>
    <scope>NUCLEOTIDE SEQUENCE [LARGE SCALE GENOMIC DNA]</scope>
    <source>
        <strain evidence="2 3">ATCC BAA-908</strain>
    </source>
</reference>
<dbReference type="GO" id="GO:0000030">
    <property type="term" value="F:mannosyltransferase activity"/>
    <property type="evidence" value="ECO:0007669"/>
    <property type="project" value="TreeGrafter"/>
</dbReference>
<dbReference type="Proteomes" id="UP000190423">
    <property type="component" value="Unassembled WGS sequence"/>
</dbReference>
<dbReference type="InterPro" id="IPR007577">
    <property type="entry name" value="GlycoTrfase_DXD_sugar-bd_CS"/>
</dbReference>
<proteinExistence type="predicted"/>
<keyword evidence="3" id="KW-1185">Reference proteome</keyword>
<dbReference type="GeneID" id="78316904"/>
<name>A0A1T4LIT5_TREPO</name>
<evidence type="ECO:0000313" key="3">
    <source>
        <dbReference type="Proteomes" id="UP000190423"/>
    </source>
</evidence>
<organism evidence="2 3">
    <name type="scientific">Treponema porcinum</name>
    <dbReference type="NCBI Taxonomy" id="261392"/>
    <lineage>
        <taxon>Bacteria</taxon>
        <taxon>Pseudomonadati</taxon>
        <taxon>Spirochaetota</taxon>
        <taxon>Spirochaetia</taxon>
        <taxon>Spirochaetales</taxon>
        <taxon>Treponemataceae</taxon>
        <taxon>Treponema</taxon>
    </lineage>
</organism>
<dbReference type="OrthoDB" id="9802987at2"/>
<dbReference type="SUPFAM" id="SSF53448">
    <property type="entry name" value="Nucleotide-diphospho-sugar transferases"/>
    <property type="match status" value="1"/>
</dbReference>
<evidence type="ECO:0000313" key="2">
    <source>
        <dbReference type="EMBL" id="SJZ54662.1"/>
    </source>
</evidence>